<feature type="site" description="Positions MEP for the nucleophilic attack" evidence="3">
    <location>
        <position position="206"/>
    </location>
</feature>
<dbReference type="AlphaFoldDB" id="A0A5M6DDM1"/>
<comment type="caution">
    <text evidence="4">The sequence shown here is derived from an EMBL/GenBank/DDBJ whole genome shotgun (WGS) entry which is preliminary data.</text>
</comment>
<organism evidence="4 5">
    <name type="scientific">Roseiconus nitratireducens</name>
    <dbReference type="NCBI Taxonomy" id="2605748"/>
    <lineage>
        <taxon>Bacteria</taxon>
        <taxon>Pseudomonadati</taxon>
        <taxon>Planctomycetota</taxon>
        <taxon>Planctomycetia</taxon>
        <taxon>Pirellulales</taxon>
        <taxon>Pirellulaceae</taxon>
        <taxon>Roseiconus</taxon>
    </lineage>
</organism>
<dbReference type="GO" id="GO:0050518">
    <property type="term" value="F:2-C-methyl-D-erythritol 4-phosphate cytidylyltransferase activity"/>
    <property type="evidence" value="ECO:0007669"/>
    <property type="project" value="UniProtKB-UniRule"/>
</dbReference>
<dbReference type="HAMAP" id="MF_00108">
    <property type="entry name" value="IspD"/>
    <property type="match status" value="1"/>
</dbReference>
<feature type="site" description="Positions MEP for the nucleophilic attack" evidence="3">
    <location>
        <position position="152"/>
    </location>
</feature>
<feature type="site" description="Transition state stabilizer" evidence="3">
    <location>
        <position position="11"/>
    </location>
</feature>
<dbReference type="InterPro" id="IPR001228">
    <property type="entry name" value="IspD"/>
</dbReference>
<comment type="similarity">
    <text evidence="3">Belongs to the IspD/TarI cytidylyltransferase family. IspD subfamily.</text>
</comment>
<name>A0A5M6DDM1_9BACT</name>
<sequence>MILPAAGSGQRFGGVQNKLFATLEHVPLWLFSVRRLRLHQRVGRILMPISASDRPRFETEFAQAVAESEVELVAGGKERTDSVRSGLEALGDDDSVALVAIHDAARPLVRHDHLDAVFAKADQCGAAILATPVTSTVKQSFDDGHSCHTLDRKTLWLAQTPQVFRVDLLRQAYAKHRGRPATDDAELVQRIGIDVALVPGSPENLKITYPHDLTIAQAILNIQSQHEHARTRPDR</sequence>
<dbReference type="Proteomes" id="UP000324479">
    <property type="component" value="Unassembled WGS sequence"/>
</dbReference>
<keyword evidence="1 3" id="KW-0808">Transferase</keyword>
<dbReference type="EMBL" id="VWOX01000006">
    <property type="protein sequence ID" value="KAA5543285.1"/>
    <property type="molecule type" value="Genomic_DNA"/>
</dbReference>
<reference evidence="4 5" key="1">
    <citation type="submission" date="2019-08" db="EMBL/GenBank/DDBJ databases">
        <authorList>
            <person name="Dhanesh K."/>
            <person name="Kumar G."/>
            <person name="Sasikala C."/>
            <person name="Venkata Ramana C."/>
        </authorList>
    </citation>
    <scope>NUCLEOTIDE SEQUENCE [LARGE SCALE GENOMIC DNA]</scope>
    <source>
        <strain evidence="4 5">JC645</strain>
    </source>
</reference>
<keyword evidence="2 3" id="KW-0548">Nucleotidyltransferase</keyword>
<dbReference type="PANTHER" id="PTHR32125:SF4">
    <property type="entry name" value="2-C-METHYL-D-ERYTHRITOL 4-PHOSPHATE CYTIDYLYLTRANSFERASE, CHLOROPLASTIC"/>
    <property type="match status" value="1"/>
</dbReference>
<evidence type="ECO:0000313" key="4">
    <source>
        <dbReference type="EMBL" id="KAA5543285.1"/>
    </source>
</evidence>
<comment type="catalytic activity">
    <reaction evidence="3">
        <text>2-C-methyl-D-erythritol 4-phosphate + CTP + H(+) = 4-CDP-2-C-methyl-D-erythritol + diphosphate</text>
        <dbReference type="Rhea" id="RHEA:13429"/>
        <dbReference type="ChEBI" id="CHEBI:15378"/>
        <dbReference type="ChEBI" id="CHEBI:33019"/>
        <dbReference type="ChEBI" id="CHEBI:37563"/>
        <dbReference type="ChEBI" id="CHEBI:57823"/>
        <dbReference type="ChEBI" id="CHEBI:58262"/>
        <dbReference type="EC" id="2.7.7.60"/>
    </reaction>
</comment>
<proteinExistence type="inferred from homology"/>
<dbReference type="InterPro" id="IPR029044">
    <property type="entry name" value="Nucleotide-diphossugar_trans"/>
</dbReference>
<dbReference type="UniPathway" id="UPA00056">
    <property type="reaction ID" value="UER00093"/>
</dbReference>
<dbReference type="CDD" id="cd02516">
    <property type="entry name" value="CDP-ME_synthetase"/>
    <property type="match status" value="1"/>
</dbReference>
<evidence type="ECO:0000256" key="1">
    <source>
        <dbReference type="ARBA" id="ARBA00022679"/>
    </source>
</evidence>
<dbReference type="Gene3D" id="3.90.550.10">
    <property type="entry name" value="Spore Coat Polysaccharide Biosynthesis Protein SpsA, Chain A"/>
    <property type="match status" value="1"/>
</dbReference>
<dbReference type="InterPro" id="IPR050088">
    <property type="entry name" value="IspD/TarI_cytidylyltransf_bact"/>
</dbReference>
<comment type="pathway">
    <text evidence="3">Isoprenoid biosynthesis; isopentenyl diphosphate biosynthesis via DXP pathway; isopentenyl diphosphate from 1-deoxy-D-xylulose 5-phosphate: step 2/6.</text>
</comment>
<dbReference type="SUPFAM" id="SSF53448">
    <property type="entry name" value="Nucleotide-diphospho-sugar transferases"/>
    <property type="match status" value="1"/>
</dbReference>
<dbReference type="Pfam" id="PF01128">
    <property type="entry name" value="IspD"/>
    <property type="match status" value="1"/>
</dbReference>
<dbReference type="NCBIfam" id="TIGR00453">
    <property type="entry name" value="ispD"/>
    <property type="match status" value="1"/>
</dbReference>
<evidence type="ECO:0000313" key="5">
    <source>
        <dbReference type="Proteomes" id="UP000324479"/>
    </source>
</evidence>
<dbReference type="FunFam" id="3.90.550.10:FF:000003">
    <property type="entry name" value="2-C-methyl-D-erythritol 4-phosphate cytidylyltransferase"/>
    <property type="match status" value="1"/>
</dbReference>
<feature type="site" description="Transition state stabilizer" evidence="3">
    <location>
        <position position="18"/>
    </location>
</feature>
<keyword evidence="3" id="KW-0414">Isoprene biosynthesis</keyword>
<keyword evidence="5" id="KW-1185">Reference proteome</keyword>
<dbReference type="InterPro" id="IPR034683">
    <property type="entry name" value="IspD/TarI"/>
</dbReference>
<evidence type="ECO:0000256" key="2">
    <source>
        <dbReference type="ARBA" id="ARBA00022695"/>
    </source>
</evidence>
<dbReference type="GO" id="GO:0019288">
    <property type="term" value="P:isopentenyl diphosphate biosynthetic process, methylerythritol 4-phosphate pathway"/>
    <property type="evidence" value="ECO:0007669"/>
    <property type="project" value="UniProtKB-UniRule"/>
</dbReference>
<gene>
    <name evidence="3 4" type="primary">ispD</name>
    <name evidence="4" type="ORF">FYK55_13110</name>
</gene>
<evidence type="ECO:0000256" key="3">
    <source>
        <dbReference type="HAMAP-Rule" id="MF_00108"/>
    </source>
</evidence>
<dbReference type="PANTHER" id="PTHR32125">
    <property type="entry name" value="2-C-METHYL-D-ERYTHRITOL 4-PHOSPHATE CYTIDYLYLTRANSFERASE, CHLOROPLASTIC"/>
    <property type="match status" value="1"/>
</dbReference>
<dbReference type="EC" id="2.7.7.60" evidence="3"/>
<protein>
    <recommendedName>
        <fullName evidence="3">2-C-methyl-D-erythritol 4-phosphate cytidylyltransferase</fullName>
        <ecNumber evidence="3">2.7.7.60</ecNumber>
    </recommendedName>
    <alternativeName>
        <fullName evidence="3">4-diphosphocytidyl-2C-methyl-D-erythritol synthase</fullName>
    </alternativeName>
    <alternativeName>
        <fullName evidence="3">MEP cytidylyltransferase</fullName>
        <shortName evidence="3">MCT</shortName>
    </alternativeName>
</protein>
<comment type="function">
    <text evidence="3">Catalyzes the formation of 4-diphosphocytidyl-2-C-methyl-D-erythritol from CTP and 2-C-methyl-D-erythritol 4-phosphate (MEP).</text>
</comment>
<accession>A0A5M6DDM1</accession>